<feature type="compositionally biased region" description="Basic and acidic residues" evidence="1">
    <location>
        <begin position="814"/>
        <end position="827"/>
    </location>
</feature>
<evidence type="ECO:0000313" key="5">
    <source>
        <dbReference type="Proteomes" id="UP001295423"/>
    </source>
</evidence>
<sequence length="1446" mass="162559">MDGAFDTISLVVFGFFILDMIIRVMIYPTYFSIGCCNTSGVNGGNDIQTGCVIGSFVFWCDLVSTITLLYDISWINKDEYSVREIEIQLNEFGIPIAGVGPHSRLGLGEVEIELLLTIARTARVVRFIRSRTVVNMSNKVNWYWAFEKLRWLDPFYCRRKLRKKKKPTQRNSLGMATEHNPRAGMGTAAYQRGISAAVQVREEMEARQARESSKRWSVMRVLQTMGLRDSDKGALSENEAAKRIQRAWRKHFKAGQGSYSSESSDLPDTGSVMGGNSRKSGTFRIASSRFQQKSGTLQESQVGSDMRELTGQRVALGVLFSLVFTVLFTYTEPSTTTESAMIVLHNQTRNLAFERPVLNAAKDSSVPHLFKYKTSRDHDFDLPLTDINGNELKERDQLVVTVIDPDDRKSIGWFSNRRLETQKALTSIVATFFIIIIWFVGMSAFAGPVMVLVVTPIERMVRLLGMLMLDPLGYQSTTKFKKFLREEDALIQGTRWTKKVLRGMETSFLMSTILRIGSLMKVGFGGAGVEIIRNNLQKGQTKNVLILSSQGSTVSCIFLFCDIRQFTNATESLQEEVFVFTNRIAAVVHSICHSYGGAANKNVGDAFLLSWSLEDPESSRVSRARSMGDSGLRASKEQADKALLAVTKISQALYYDKFYLEPLSEVARARLKEKLLKKKTGPVVKMGFGLHAGKAVQGAIGSQRKIDATYVSEAVNRAEFLESETKTYGLQLLMSGIFHSLLTESTKRRCRKIDQVYVPDDDDEDDEDDGHWRDEDELIHLHTFDMDISAIYRTPQPRKSAPKTDMSSDGGSSDLEKGRNKRLERVRSNRNMRNRRRSSLSLRPSGRLSLSVSEEVQSAVMDGASVSSMRTAEEPSDFSGPQDLVLPRGPAIYNKNAWLSPEMKRMREKYVQGLFFQNYAKGLKAFYNKDWDTAKQCFQTVLNESDDGPSRHFLKRIKECNGVPPKDFVPYRKMWRFSKAMDTDDALGPSRESEDSALSKVLLILLSSVIAILVASVKWKHSFKLFLIPNNNATKAQPKTSPPTVPFILIRKEGDVLPSRKIRKSMDKYKSDTYHALKGLSQQMDQAIELEHGLSIHQGAKLSTKIQRRIQKLSDIFDHNEKIIRSLLAPMDFITSLPDNGIIQSKGEMLKRDEEVYSESGQSNPNYPNPSTLPHSSKQNATNLLEENVYDMTAQIIAHLVRDWSAAGSNIRESLYLWVCRELVKRSRHRQDPVLVPGAGMGRLAYDIYSLGFTVEANEISPVMAAAAKSILIENSSGLIYPYALDAMSNEVESSRRYDKVSFPDVPVVHLSEKFSLSFTIGDFAGAYYSTQASTFGAVTTCFFIDTATDIYEYIALIKGLLKPKGIWINVGPVQWHANALLRPSADELKDLLLAFGFTIITWSIDNKPVPYRHDSASDGSGRDSFVRSTSFEGYRPLRFVAIREY</sequence>
<dbReference type="InterPro" id="IPR001054">
    <property type="entry name" value="A/G_cyclase"/>
</dbReference>
<evidence type="ECO:0000256" key="2">
    <source>
        <dbReference type="SAM" id="Phobius"/>
    </source>
</evidence>
<dbReference type="InterPro" id="IPR029787">
    <property type="entry name" value="Nucleotide_cyclase"/>
</dbReference>
<proteinExistence type="predicted"/>
<keyword evidence="2" id="KW-0472">Membrane</keyword>
<dbReference type="InterPro" id="IPR012901">
    <property type="entry name" value="CARME"/>
</dbReference>
<dbReference type="SUPFAM" id="SSF55073">
    <property type="entry name" value="Nucleotide cyclase"/>
    <property type="match status" value="1"/>
</dbReference>
<keyword evidence="2" id="KW-1133">Transmembrane helix</keyword>
<evidence type="ECO:0000313" key="4">
    <source>
        <dbReference type="EMBL" id="CAJ1936529.1"/>
    </source>
</evidence>
<dbReference type="Pfam" id="PF00211">
    <property type="entry name" value="Guanylate_cyc"/>
    <property type="match status" value="1"/>
</dbReference>
<reference evidence="4" key="1">
    <citation type="submission" date="2023-08" db="EMBL/GenBank/DDBJ databases">
        <authorList>
            <person name="Audoor S."/>
            <person name="Bilcke G."/>
        </authorList>
    </citation>
    <scope>NUCLEOTIDE SEQUENCE</scope>
</reference>
<feature type="compositionally biased region" description="Basic residues" evidence="1">
    <location>
        <begin position="828"/>
        <end position="838"/>
    </location>
</feature>
<accession>A0AAD2CN02</accession>
<dbReference type="PANTHER" id="PTHR43336">
    <property type="entry name" value="OXYGEN SENSOR HISTIDINE KINASE RESPONSE REGULATOR DEVS/DOSS"/>
    <property type="match status" value="1"/>
</dbReference>
<dbReference type="GO" id="GO:0009190">
    <property type="term" value="P:cyclic nucleotide biosynthetic process"/>
    <property type="evidence" value="ECO:0007669"/>
    <property type="project" value="InterPro"/>
</dbReference>
<feature type="compositionally biased region" description="Polar residues" evidence="1">
    <location>
        <begin position="1159"/>
        <end position="1178"/>
    </location>
</feature>
<feature type="region of interest" description="Disordered" evidence="1">
    <location>
        <begin position="792"/>
        <end position="854"/>
    </location>
</feature>
<dbReference type="SMART" id="SM01296">
    <property type="entry name" value="N2227"/>
    <property type="match status" value="1"/>
</dbReference>
<gene>
    <name evidence="4" type="ORF">CYCCA115_LOCUS5237</name>
</gene>
<dbReference type="GO" id="GO:0008757">
    <property type="term" value="F:S-adenosylmethionine-dependent methyltransferase activity"/>
    <property type="evidence" value="ECO:0007669"/>
    <property type="project" value="InterPro"/>
</dbReference>
<dbReference type="Proteomes" id="UP001295423">
    <property type="component" value="Unassembled WGS sequence"/>
</dbReference>
<dbReference type="SUPFAM" id="SSF53335">
    <property type="entry name" value="S-adenosyl-L-methionine-dependent methyltransferases"/>
    <property type="match status" value="1"/>
</dbReference>
<protein>
    <recommendedName>
        <fullName evidence="3">Guanylate cyclase domain-containing protein</fullName>
    </recommendedName>
</protein>
<feature type="transmembrane region" description="Helical" evidence="2">
    <location>
        <begin position="7"/>
        <end position="27"/>
    </location>
</feature>
<feature type="region of interest" description="Disordered" evidence="1">
    <location>
        <begin position="1153"/>
        <end position="1178"/>
    </location>
</feature>
<keyword evidence="2" id="KW-0812">Transmembrane</keyword>
<comment type="caution">
    <text evidence="4">The sequence shown here is derived from an EMBL/GenBank/DDBJ whole genome shotgun (WGS) entry which is preliminary data.</text>
</comment>
<dbReference type="InterPro" id="IPR029063">
    <property type="entry name" value="SAM-dependent_MTases_sf"/>
</dbReference>
<dbReference type="Gene3D" id="3.40.50.150">
    <property type="entry name" value="Vaccinia Virus protein VP39"/>
    <property type="match status" value="1"/>
</dbReference>
<feature type="region of interest" description="Disordered" evidence="1">
    <location>
        <begin position="255"/>
        <end position="278"/>
    </location>
</feature>
<feature type="transmembrane region" description="Helical" evidence="2">
    <location>
        <begin position="428"/>
        <end position="454"/>
    </location>
</feature>
<evidence type="ECO:0000259" key="3">
    <source>
        <dbReference type="PROSITE" id="PS50125"/>
    </source>
</evidence>
<dbReference type="EMBL" id="CAKOGP040000557">
    <property type="protein sequence ID" value="CAJ1936529.1"/>
    <property type="molecule type" value="Genomic_DNA"/>
</dbReference>
<dbReference type="PROSITE" id="PS50125">
    <property type="entry name" value="GUANYLATE_CYCLASE_2"/>
    <property type="match status" value="1"/>
</dbReference>
<dbReference type="GO" id="GO:0035556">
    <property type="term" value="P:intracellular signal transduction"/>
    <property type="evidence" value="ECO:0007669"/>
    <property type="project" value="InterPro"/>
</dbReference>
<feature type="compositionally biased region" description="Polar residues" evidence="1">
    <location>
        <begin position="257"/>
        <end position="266"/>
    </location>
</feature>
<organism evidence="4 5">
    <name type="scientific">Cylindrotheca closterium</name>
    <dbReference type="NCBI Taxonomy" id="2856"/>
    <lineage>
        <taxon>Eukaryota</taxon>
        <taxon>Sar</taxon>
        <taxon>Stramenopiles</taxon>
        <taxon>Ochrophyta</taxon>
        <taxon>Bacillariophyta</taxon>
        <taxon>Bacillariophyceae</taxon>
        <taxon>Bacillariophycidae</taxon>
        <taxon>Bacillariales</taxon>
        <taxon>Bacillariaceae</taxon>
        <taxon>Cylindrotheca</taxon>
    </lineage>
</organism>
<evidence type="ECO:0000256" key="1">
    <source>
        <dbReference type="SAM" id="MobiDB-lite"/>
    </source>
</evidence>
<feature type="compositionally biased region" description="Low complexity" evidence="1">
    <location>
        <begin position="839"/>
        <end position="853"/>
    </location>
</feature>
<dbReference type="PANTHER" id="PTHR43336:SF3">
    <property type="entry name" value="GUANYLATE CYCLASE DOMAIN-CONTAINING PROTEIN"/>
    <property type="match status" value="1"/>
</dbReference>
<dbReference type="CDD" id="cd07302">
    <property type="entry name" value="CHD"/>
    <property type="match status" value="1"/>
</dbReference>
<dbReference type="Pfam" id="PF07942">
    <property type="entry name" value="CARME"/>
    <property type="match status" value="1"/>
</dbReference>
<feature type="domain" description="Guanylate cyclase" evidence="3">
    <location>
        <begin position="557"/>
        <end position="722"/>
    </location>
</feature>
<name>A0AAD2CN02_9STRA</name>
<feature type="region of interest" description="Disordered" evidence="1">
    <location>
        <begin position="864"/>
        <end position="883"/>
    </location>
</feature>
<dbReference type="Gene3D" id="3.30.70.1230">
    <property type="entry name" value="Nucleotide cyclase"/>
    <property type="match status" value="1"/>
</dbReference>
<keyword evidence="5" id="KW-1185">Reference proteome</keyword>